<dbReference type="GO" id="GO:0004519">
    <property type="term" value="F:endonuclease activity"/>
    <property type="evidence" value="ECO:0007669"/>
    <property type="project" value="InterPro"/>
</dbReference>
<reference evidence="3" key="2">
    <citation type="journal article" date="2013" name="PLoS Genet.">
        <title>Comparative genome structure, secondary metabolite, and effector coding capacity across Cochliobolus pathogens.</title>
        <authorList>
            <person name="Condon B.J."/>
            <person name="Leng Y."/>
            <person name="Wu D."/>
            <person name="Bushley K.E."/>
            <person name="Ohm R.A."/>
            <person name="Otillar R."/>
            <person name="Martin J."/>
            <person name="Schackwitz W."/>
            <person name="Grimwood J."/>
            <person name="MohdZainudin N."/>
            <person name="Xue C."/>
            <person name="Wang R."/>
            <person name="Manning V.A."/>
            <person name="Dhillon B."/>
            <person name="Tu Z.J."/>
            <person name="Steffenson B.J."/>
            <person name="Salamov A."/>
            <person name="Sun H."/>
            <person name="Lowry S."/>
            <person name="LaButti K."/>
            <person name="Han J."/>
            <person name="Copeland A."/>
            <person name="Lindquist E."/>
            <person name="Barry K."/>
            <person name="Schmutz J."/>
            <person name="Baker S.E."/>
            <person name="Ciuffetti L.M."/>
            <person name="Grigoriev I.V."/>
            <person name="Zhong S."/>
            <person name="Turgeon B.G."/>
        </authorList>
    </citation>
    <scope>NUCLEOTIDE SEQUENCE [LARGE SCALE GENOMIC DNA]</scope>
    <source>
        <strain evidence="3">C4 / ATCC 48331 / race T</strain>
    </source>
</reference>
<evidence type="ECO:0000313" key="3">
    <source>
        <dbReference type="Proteomes" id="UP000012338"/>
    </source>
</evidence>
<dbReference type="Pfam" id="PF00961">
    <property type="entry name" value="LAGLIDADG_1"/>
    <property type="match status" value="1"/>
</dbReference>
<dbReference type="SUPFAM" id="SSF55608">
    <property type="entry name" value="Homing endonucleases"/>
    <property type="match status" value="1"/>
</dbReference>
<dbReference type="Gene3D" id="3.10.28.10">
    <property type="entry name" value="Homing endonucleases"/>
    <property type="match status" value="1"/>
</dbReference>
<dbReference type="Proteomes" id="UP000012338">
    <property type="component" value="Unassembled WGS sequence"/>
</dbReference>
<protein>
    <recommendedName>
        <fullName evidence="1">Homing endonuclease LAGLIDADG domain-containing protein</fullName>
    </recommendedName>
</protein>
<organism evidence="2 3">
    <name type="scientific">Cochliobolus heterostrophus (strain C4 / ATCC 48331 / race T)</name>
    <name type="common">Southern corn leaf blight fungus</name>
    <name type="synonym">Bipolaris maydis</name>
    <dbReference type="NCBI Taxonomy" id="665024"/>
    <lineage>
        <taxon>Eukaryota</taxon>
        <taxon>Fungi</taxon>
        <taxon>Dikarya</taxon>
        <taxon>Ascomycota</taxon>
        <taxon>Pezizomycotina</taxon>
        <taxon>Dothideomycetes</taxon>
        <taxon>Pleosporomycetidae</taxon>
        <taxon>Pleosporales</taxon>
        <taxon>Pleosporineae</taxon>
        <taxon>Pleosporaceae</taxon>
        <taxon>Bipolaris</taxon>
    </lineage>
</organism>
<feature type="domain" description="Homing endonuclease LAGLIDADG" evidence="1">
    <location>
        <begin position="1"/>
        <end position="99"/>
    </location>
</feature>
<dbReference type="PANTHER" id="PTHR36181:SF2">
    <property type="entry name" value="INTRON-ENCODED ENDONUCLEASE AI3-RELATED"/>
    <property type="match status" value="1"/>
</dbReference>
<gene>
    <name evidence="2" type="ORF">COCC4DRAFT_154342</name>
</gene>
<name>N4WIF2_COCH4</name>
<proteinExistence type="predicted"/>
<sequence length="141" mass="16492">LVGFTDAEGNFNISLKGLQGSKYNSLNLTYQITLHINDLYVLEYIRNRLNCGSISKSGDKCNYFVNDQKSLINVIVPIFNYRELKSSKFFQYLNFKKAVHLLIDKNHLTLKGKIDILQYYHDMKLINQKSKARENMIIDEY</sequence>
<dbReference type="EMBL" id="KB733493">
    <property type="protein sequence ID" value="ENH99014.1"/>
    <property type="molecule type" value="Genomic_DNA"/>
</dbReference>
<evidence type="ECO:0000259" key="1">
    <source>
        <dbReference type="Pfam" id="PF00961"/>
    </source>
</evidence>
<evidence type="ECO:0000313" key="2">
    <source>
        <dbReference type="EMBL" id="ENH99014.1"/>
    </source>
</evidence>
<dbReference type="PANTHER" id="PTHR36181">
    <property type="entry name" value="INTRON-ENCODED ENDONUCLEASE AI3-RELATED"/>
    <property type="match status" value="1"/>
</dbReference>
<dbReference type="InterPro" id="IPR051289">
    <property type="entry name" value="LAGLIDADG_Endonuclease"/>
</dbReference>
<reference evidence="2 3" key="1">
    <citation type="journal article" date="2012" name="PLoS Pathog.">
        <title>Diverse lifestyles and strategies of plant pathogenesis encoded in the genomes of eighteen Dothideomycetes fungi.</title>
        <authorList>
            <person name="Ohm R.A."/>
            <person name="Feau N."/>
            <person name="Henrissat B."/>
            <person name="Schoch C.L."/>
            <person name="Horwitz B.A."/>
            <person name="Barry K.W."/>
            <person name="Condon B.J."/>
            <person name="Copeland A.C."/>
            <person name="Dhillon B."/>
            <person name="Glaser F."/>
            <person name="Hesse C.N."/>
            <person name="Kosti I."/>
            <person name="LaButti K."/>
            <person name="Lindquist E.A."/>
            <person name="Lucas S."/>
            <person name="Salamov A.A."/>
            <person name="Bradshaw R.E."/>
            <person name="Ciuffetti L."/>
            <person name="Hamelin R.C."/>
            <person name="Kema G.H.J."/>
            <person name="Lawrence C."/>
            <person name="Scott J.A."/>
            <person name="Spatafora J.W."/>
            <person name="Turgeon B.G."/>
            <person name="de Wit P.J.G.M."/>
            <person name="Zhong S."/>
            <person name="Goodwin S.B."/>
            <person name="Grigoriev I.V."/>
        </authorList>
    </citation>
    <scope>NUCLEOTIDE SEQUENCE [LARGE SCALE GENOMIC DNA]</scope>
    <source>
        <strain evidence="3">C4 / ATCC 48331 / race T</strain>
    </source>
</reference>
<keyword evidence="3" id="KW-1185">Reference proteome</keyword>
<dbReference type="HOGENOM" id="CLU_1829908_0_0_1"/>
<accession>N4WIF2</accession>
<dbReference type="OrthoDB" id="5381460at2759"/>
<dbReference type="AlphaFoldDB" id="N4WIF2"/>
<feature type="non-terminal residue" evidence="2">
    <location>
        <position position="1"/>
    </location>
</feature>
<dbReference type="InterPro" id="IPR027434">
    <property type="entry name" value="Homing_endonucl"/>
</dbReference>
<dbReference type="InterPro" id="IPR004860">
    <property type="entry name" value="LAGLIDADG_dom"/>
</dbReference>
<dbReference type="GO" id="GO:0005739">
    <property type="term" value="C:mitochondrion"/>
    <property type="evidence" value="ECO:0007669"/>
    <property type="project" value="UniProtKB-ARBA"/>
</dbReference>